<proteinExistence type="predicted"/>
<dbReference type="Proteomes" id="UP000033009">
    <property type="component" value="Segment"/>
</dbReference>
<dbReference type="GeneID" id="24405025"/>
<reference evidence="2 3" key="1">
    <citation type="submission" date="2013-12" db="EMBL/GenBank/DDBJ databases">
        <title>Ecological redundancy of diverse viral populations within a natural community.</title>
        <authorList>
            <person name="Gregory A.C."/>
            <person name="LaButti K."/>
            <person name="Copeland A."/>
            <person name="Woyke T."/>
            <person name="Sullivan M.B."/>
        </authorList>
    </citation>
    <scope>NUCLEOTIDE SEQUENCE [LARGE SCALE GENOMIC DNA]</scope>
    <source>
        <strain evidence="2">Syn7803US120</strain>
    </source>
</reference>
<gene>
    <name evidence="2" type="ORF">Syn7803US120_178</name>
</gene>
<feature type="compositionally biased region" description="Pro residues" evidence="1">
    <location>
        <begin position="113"/>
        <end position="125"/>
    </location>
</feature>
<accession>A0A0E3FHT8</accession>
<evidence type="ECO:0000256" key="1">
    <source>
        <dbReference type="SAM" id="MobiDB-lite"/>
    </source>
</evidence>
<evidence type="ECO:0000313" key="3">
    <source>
        <dbReference type="Proteomes" id="UP000033009"/>
    </source>
</evidence>
<feature type="region of interest" description="Disordered" evidence="1">
    <location>
        <begin position="105"/>
        <end position="125"/>
    </location>
</feature>
<dbReference type="KEGG" id="vg:24405025"/>
<evidence type="ECO:0000313" key="2">
    <source>
        <dbReference type="EMBL" id="AIX26899.1"/>
    </source>
</evidence>
<protein>
    <submittedName>
        <fullName evidence="2">Uncharacterized protein</fullName>
    </submittedName>
</protein>
<keyword evidence="3" id="KW-1185">Reference proteome</keyword>
<dbReference type="EMBL" id="KJ019082">
    <property type="protein sequence ID" value="AIX26899.1"/>
    <property type="molecule type" value="Genomic_DNA"/>
</dbReference>
<sequence length="265" mass="27944">MDIPIITGGDISIKDIEINTIRTYDFNTTSTSLPIAAPVVVDIGVPVVNIPGCVEATETNTAKNNQLREDDTNGLVTYCDSGVPNFSPISYEPNQMILTGPPVVGGTNSPDSPEVPPAPEVTPPPIASAVVECPTPAQEAKEPVGTFVEGYRKKVIEYKLVGNECIQITEAVGIPQQIIAGLPSAGQVSSVGGIAVIATTSALLAKPLADLLLKVVKPTVKKVIKKIAAIRGKSVPILSLKERQDLQRERTKAIRVLKSALKPKG</sequence>
<name>A0A0E3FHT8_9CAUD</name>
<dbReference type="RefSeq" id="YP_009140967.1">
    <property type="nucleotide sequence ID" value="NC_027132.1"/>
</dbReference>
<organism evidence="2 3">
    <name type="scientific">Synechococcus phage ACG-2014i</name>
    <dbReference type="NCBI Taxonomy" id="1493513"/>
    <lineage>
        <taxon>Viruses</taxon>
        <taxon>Duplodnaviria</taxon>
        <taxon>Heunggongvirae</taxon>
        <taxon>Uroviricota</taxon>
        <taxon>Caudoviricetes</taxon>
        <taxon>Pantevenvirales</taxon>
        <taxon>Kyanoviridae</taxon>
        <taxon>Chalconvirus</taxon>
        <taxon>Chalconvirus acg2014i</taxon>
    </lineage>
</organism>